<comment type="caution">
    <text evidence="2">The sequence shown here is derived from an EMBL/GenBank/DDBJ whole genome shotgun (WGS) entry which is preliminary data.</text>
</comment>
<keyword evidence="3" id="KW-1185">Reference proteome</keyword>
<evidence type="ECO:0000313" key="3">
    <source>
        <dbReference type="Proteomes" id="UP001605036"/>
    </source>
</evidence>
<organism evidence="2 3">
    <name type="scientific">Riccia fluitans</name>
    <dbReference type="NCBI Taxonomy" id="41844"/>
    <lineage>
        <taxon>Eukaryota</taxon>
        <taxon>Viridiplantae</taxon>
        <taxon>Streptophyta</taxon>
        <taxon>Embryophyta</taxon>
        <taxon>Marchantiophyta</taxon>
        <taxon>Marchantiopsida</taxon>
        <taxon>Marchantiidae</taxon>
        <taxon>Marchantiales</taxon>
        <taxon>Ricciaceae</taxon>
        <taxon>Riccia</taxon>
    </lineage>
</organism>
<reference evidence="2 3" key="1">
    <citation type="submission" date="2024-09" db="EMBL/GenBank/DDBJ databases">
        <title>Chromosome-scale assembly of Riccia fluitans.</title>
        <authorList>
            <person name="Paukszto L."/>
            <person name="Sawicki J."/>
            <person name="Karawczyk K."/>
            <person name="Piernik-Szablinska J."/>
            <person name="Szczecinska M."/>
            <person name="Mazdziarz M."/>
        </authorList>
    </citation>
    <scope>NUCLEOTIDE SEQUENCE [LARGE SCALE GENOMIC DNA]</scope>
    <source>
        <strain evidence="2">Rf_01</strain>
        <tissue evidence="2">Aerial parts of the thallus</tissue>
    </source>
</reference>
<evidence type="ECO:0000259" key="1">
    <source>
        <dbReference type="Pfam" id="PF07727"/>
    </source>
</evidence>
<name>A0ABD1YU69_9MARC</name>
<dbReference type="InterPro" id="IPR013103">
    <property type="entry name" value="RVT_2"/>
</dbReference>
<dbReference type="AlphaFoldDB" id="A0ABD1YU69"/>
<dbReference type="Pfam" id="PF07727">
    <property type="entry name" value="RVT_2"/>
    <property type="match status" value="1"/>
</dbReference>
<gene>
    <name evidence="2" type="ORF">R1flu_005709</name>
</gene>
<dbReference type="EMBL" id="JBHFFA010000003">
    <property type="protein sequence ID" value="KAL2634230.1"/>
    <property type="molecule type" value="Genomic_DNA"/>
</dbReference>
<sequence length="127" mass="14664">MKSQVFIRSVKNPCVYLKRVSNETFGLVILVLYVDDMQIAAKDKSEVEKLKAQLIVEFSMKDLGSTKRILGMEIHRDEKDGKLWLTQGTYTWKVLERFNMLDAKLVGTLWRITSSINSQQHFGPFGH</sequence>
<feature type="domain" description="Reverse transcriptase Ty1/copia-type" evidence="1">
    <location>
        <begin position="11"/>
        <end position="105"/>
    </location>
</feature>
<accession>A0ABD1YU69</accession>
<proteinExistence type="predicted"/>
<evidence type="ECO:0000313" key="2">
    <source>
        <dbReference type="EMBL" id="KAL2634230.1"/>
    </source>
</evidence>
<dbReference type="Proteomes" id="UP001605036">
    <property type="component" value="Unassembled WGS sequence"/>
</dbReference>
<protein>
    <recommendedName>
        <fullName evidence="1">Reverse transcriptase Ty1/copia-type domain-containing protein</fullName>
    </recommendedName>
</protein>